<dbReference type="PANTHER" id="PTHR43133:SF25">
    <property type="entry name" value="RNA POLYMERASE SIGMA FACTOR RFAY-RELATED"/>
    <property type="match status" value="1"/>
</dbReference>
<dbReference type="GO" id="GO:0003677">
    <property type="term" value="F:DNA binding"/>
    <property type="evidence" value="ECO:0007669"/>
    <property type="project" value="InterPro"/>
</dbReference>
<dbReference type="NCBIfam" id="TIGR02937">
    <property type="entry name" value="sigma70-ECF"/>
    <property type="match status" value="1"/>
</dbReference>
<dbReference type="Proteomes" id="UP000218934">
    <property type="component" value="Unassembled WGS sequence"/>
</dbReference>
<feature type="domain" description="RNA polymerase sigma factor 70 region 4 type 2" evidence="6">
    <location>
        <begin position="104"/>
        <end position="155"/>
    </location>
</feature>
<evidence type="ECO:0000256" key="2">
    <source>
        <dbReference type="ARBA" id="ARBA00023015"/>
    </source>
</evidence>
<dbReference type="Pfam" id="PF04542">
    <property type="entry name" value="Sigma70_r2"/>
    <property type="match status" value="1"/>
</dbReference>
<comment type="caution">
    <text evidence="7">The sequence shown here is derived from an EMBL/GenBank/DDBJ whole genome shotgun (WGS) entry which is preliminary data.</text>
</comment>
<keyword evidence="2" id="KW-0805">Transcription regulation</keyword>
<accession>A0A2A4FX16</accession>
<dbReference type="InterPro" id="IPR014284">
    <property type="entry name" value="RNA_pol_sigma-70_dom"/>
</dbReference>
<gene>
    <name evidence="7" type="ORF">COO09_11480</name>
</gene>
<dbReference type="InterPro" id="IPR036388">
    <property type="entry name" value="WH-like_DNA-bd_sf"/>
</dbReference>
<dbReference type="SUPFAM" id="SSF88659">
    <property type="entry name" value="Sigma3 and sigma4 domains of RNA polymerase sigma factors"/>
    <property type="match status" value="1"/>
</dbReference>
<proteinExistence type="inferred from homology"/>
<dbReference type="AlphaFoldDB" id="A0A2A4FX16"/>
<evidence type="ECO:0000313" key="7">
    <source>
        <dbReference type="EMBL" id="PCE42238.1"/>
    </source>
</evidence>
<dbReference type="InterPro" id="IPR013249">
    <property type="entry name" value="RNA_pol_sigma70_r4_t2"/>
</dbReference>
<evidence type="ECO:0000256" key="1">
    <source>
        <dbReference type="ARBA" id="ARBA00010641"/>
    </source>
</evidence>
<keyword evidence="8" id="KW-1185">Reference proteome</keyword>
<organism evidence="7 8">
    <name type="scientific">Rhizorhabdus dicambivorans</name>
    <dbReference type="NCBI Taxonomy" id="1850238"/>
    <lineage>
        <taxon>Bacteria</taxon>
        <taxon>Pseudomonadati</taxon>
        <taxon>Pseudomonadota</taxon>
        <taxon>Alphaproteobacteria</taxon>
        <taxon>Sphingomonadales</taxon>
        <taxon>Sphingomonadaceae</taxon>
        <taxon>Rhizorhabdus</taxon>
    </lineage>
</organism>
<keyword evidence="4" id="KW-0804">Transcription</keyword>
<dbReference type="KEGG" id="rdi:CMV14_22810"/>
<protein>
    <submittedName>
        <fullName evidence="7">RNA polymerase sigma factor</fullName>
    </submittedName>
</protein>
<evidence type="ECO:0000256" key="4">
    <source>
        <dbReference type="ARBA" id="ARBA00023163"/>
    </source>
</evidence>
<dbReference type="SUPFAM" id="SSF88946">
    <property type="entry name" value="Sigma2 domain of RNA polymerase sigma factors"/>
    <property type="match status" value="1"/>
</dbReference>
<evidence type="ECO:0000256" key="3">
    <source>
        <dbReference type="ARBA" id="ARBA00023082"/>
    </source>
</evidence>
<dbReference type="RefSeq" id="WP_066963771.1">
    <property type="nucleotide sequence ID" value="NZ_CP023449.1"/>
</dbReference>
<dbReference type="OrthoDB" id="9797134at2"/>
<feature type="domain" description="RNA polymerase sigma-70 region 2" evidence="5">
    <location>
        <begin position="11"/>
        <end position="75"/>
    </location>
</feature>
<dbReference type="GO" id="GO:0006352">
    <property type="term" value="P:DNA-templated transcription initiation"/>
    <property type="evidence" value="ECO:0007669"/>
    <property type="project" value="InterPro"/>
</dbReference>
<dbReference type="InterPro" id="IPR013324">
    <property type="entry name" value="RNA_pol_sigma_r3/r4-like"/>
</dbReference>
<dbReference type="Gene3D" id="1.10.10.10">
    <property type="entry name" value="Winged helix-like DNA-binding domain superfamily/Winged helix DNA-binding domain"/>
    <property type="match status" value="1"/>
</dbReference>
<dbReference type="EMBL" id="NWUF01000009">
    <property type="protein sequence ID" value="PCE42238.1"/>
    <property type="molecule type" value="Genomic_DNA"/>
</dbReference>
<dbReference type="Pfam" id="PF08281">
    <property type="entry name" value="Sigma70_r4_2"/>
    <property type="match status" value="1"/>
</dbReference>
<dbReference type="CDD" id="cd06171">
    <property type="entry name" value="Sigma70_r4"/>
    <property type="match status" value="1"/>
</dbReference>
<dbReference type="InterPro" id="IPR007627">
    <property type="entry name" value="RNA_pol_sigma70_r2"/>
</dbReference>
<dbReference type="PANTHER" id="PTHR43133">
    <property type="entry name" value="RNA POLYMERASE ECF-TYPE SIGMA FACTO"/>
    <property type="match status" value="1"/>
</dbReference>
<evidence type="ECO:0000259" key="5">
    <source>
        <dbReference type="Pfam" id="PF04542"/>
    </source>
</evidence>
<sequence>MTPFERALLDLLPRLRRFARALTLDAADADDLCQIALERALKAESQWEAGTRLDSWMYRIMRNGWIDEVRARKRRGETFVAEEEGMHVGEADDRRIEARVELGKVDRAMAALPPEQREVIALILVEGFAYREAAETLGLPMGTVTSRLVRGRQALMEILGEAA</sequence>
<keyword evidence="3" id="KW-0731">Sigma factor</keyword>
<dbReference type="InterPro" id="IPR039425">
    <property type="entry name" value="RNA_pol_sigma-70-like"/>
</dbReference>
<evidence type="ECO:0000259" key="6">
    <source>
        <dbReference type="Pfam" id="PF08281"/>
    </source>
</evidence>
<comment type="similarity">
    <text evidence="1">Belongs to the sigma-70 factor family. ECF subfamily.</text>
</comment>
<dbReference type="InterPro" id="IPR013325">
    <property type="entry name" value="RNA_pol_sigma_r2"/>
</dbReference>
<reference evidence="7 8" key="1">
    <citation type="submission" date="2017-09" db="EMBL/GenBank/DDBJ databases">
        <title>The Catabolism of 3,6-Dichlorosalicylic acid is Initiated by the Cytochrome P450 Monooxygenase DsmABC in Rhizorhabdus dicambivorans Ndbn-20.</title>
        <authorList>
            <person name="Na L."/>
        </authorList>
    </citation>
    <scope>NUCLEOTIDE SEQUENCE [LARGE SCALE GENOMIC DNA]</scope>
    <source>
        <strain evidence="7 8">Ndbn-20m</strain>
    </source>
</reference>
<dbReference type="GO" id="GO:0016987">
    <property type="term" value="F:sigma factor activity"/>
    <property type="evidence" value="ECO:0007669"/>
    <property type="project" value="UniProtKB-KW"/>
</dbReference>
<dbReference type="Gene3D" id="1.10.1740.10">
    <property type="match status" value="1"/>
</dbReference>
<name>A0A2A4FX16_9SPHN</name>
<evidence type="ECO:0000313" key="8">
    <source>
        <dbReference type="Proteomes" id="UP000218934"/>
    </source>
</evidence>